<reference evidence="3 4" key="1">
    <citation type="submission" date="2019-02" db="EMBL/GenBank/DDBJ databases">
        <title>Deep-cultivation of Planctomycetes and their phenomic and genomic characterization uncovers novel biology.</title>
        <authorList>
            <person name="Wiegand S."/>
            <person name="Jogler M."/>
            <person name="Boedeker C."/>
            <person name="Pinto D."/>
            <person name="Vollmers J."/>
            <person name="Rivas-Marin E."/>
            <person name="Kohn T."/>
            <person name="Peeters S.H."/>
            <person name="Heuer A."/>
            <person name="Rast P."/>
            <person name="Oberbeckmann S."/>
            <person name="Bunk B."/>
            <person name="Jeske O."/>
            <person name="Meyerdierks A."/>
            <person name="Storesund J.E."/>
            <person name="Kallscheuer N."/>
            <person name="Luecker S."/>
            <person name="Lage O.M."/>
            <person name="Pohl T."/>
            <person name="Merkel B.J."/>
            <person name="Hornburger P."/>
            <person name="Mueller R.-W."/>
            <person name="Bruemmer F."/>
            <person name="Labrenz M."/>
            <person name="Spormann A.M."/>
            <person name="Op den Camp H."/>
            <person name="Overmann J."/>
            <person name="Amann R."/>
            <person name="Jetten M.S.M."/>
            <person name="Mascher T."/>
            <person name="Medema M.H."/>
            <person name="Devos D.P."/>
            <person name="Kaster A.-K."/>
            <person name="Ovreas L."/>
            <person name="Rohde M."/>
            <person name="Galperin M.Y."/>
            <person name="Jogler C."/>
        </authorList>
    </citation>
    <scope>NUCLEOTIDE SEQUENCE [LARGE SCALE GENOMIC DNA]</scope>
    <source>
        <strain evidence="3 4">Pan216</strain>
    </source>
</reference>
<dbReference type="InterPro" id="IPR043502">
    <property type="entry name" value="DNA/RNA_pol_sf"/>
</dbReference>
<dbReference type="PANTHER" id="PTHR34047:SF8">
    <property type="entry name" value="PROTEIN YKFC"/>
    <property type="match status" value="1"/>
</dbReference>
<comment type="similarity">
    <text evidence="1">Belongs to the bacterial reverse transcriptase family.</text>
</comment>
<evidence type="ECO:0000313" key="4">
    <source>
        <dbReference type="Proteomes" id="UP000317093"/>
    </source>
</evidence>
<protein>
    <submittedName>
        <fullName evidence="3">Group II intron-encoded protein LtrA</fullName>
    </submittedName>
</protein>
<dbReference type="InterPro" id="IPR000477">
    <property type="entry name" value="RT_dom"/>
</dbReference>
<dbReference type="OrthoDB" id="258234at2"/>
<organism evidence="3 4">
    <name type="scientific">Kolteria novifilia</name>
    <dbReference type="NCBI Taxonomy" id="2527975"/>
    <lineage>
        <taxon>Bacteria</taxon>
        <taxon>Pseudomonadati</taxon>
        <taxon>Planctomycetota</taxon>
        <taxon>Planctomycetia</taxon>
        <taxon>Kolteriales</taxon>
        <taxon>Kolteriaceae</taxon>
        <taxon>Kolteria</taxon>
    </lineage>
</organism>
<keyword evidence="4" id="KW-1185">Reference proteome</keyword>
<evidence type="ECO:0000256" key="1">
    <source>
        <dbReference type="ARBA" id="ARBA00034120"/>
    </source>
</evidence>
<gene>
    <name evidence="3" type="primary">ltrA_2</name>
    <name evidence="3" type="ORF">Pan216_52210</name>
</gene>
<dbReference type="InterPro" id="IPR013597">
    <property type="entry name" value="Mat_intron_G2"/>
</dbReference>
<dbReference type="PANTHER" id="PTHR34047">
    <property type="entry name" value="NUCLEAR INTRON MATURASE 1, MITOCHONDRIAL-RELATED"/>
    <property type="match status" value="1"/>
</dbReference>
<dbReference type="Proteomes" id="UP000317093">
    <property type="component" value="Chromosome"/>
</dbReference>
<evidence type="ECO:0000313" key="3">
    <source>
        <dbReference type="EMBL" id="QDU64331.1"/>
    </source>
</evidence>
<dbReference type="CDD" id="cd01651">
    <property type="entry name" value="RT_G2_intron"/>
    <property type="match status" value="1"/>
</dbReference>
<sequence length="364" mass="41551">MKPRVALRAPWVPIGWKCEPHKAALSRCSRTRSCRSVISAEAKRFLRGGSKDVARRSVRSVQAETAELRDGRGSAAENVRSRSALFHEDSYGFRPGRSAHDAIKRVKELHRQKHRFVLDADIKGFFDAIPHSVVMKGLANVVADGNILGTVERMLKAGVMEEGILHPTTVGTPQGGVLSPLLANIALNFLDWQLDELGLRHVRYADDFVVLCKSKRQVQEARQLVEEIIQGLGLTLSPEKTVITNFQEGFDFLGFHIKSQTMTMRAKSVEKFKDRVRILTKRCHNFDATVVEKLNALVRGVARYFAVEEATCVNQFRKLDQWLRMRLRCMRSKRKSDRDNCRMPIRHFRRRGLIFLSDIYPLRC</sequence>
<dbReference type="InterPro" id="IPR051083">
    <property type="entry name" value="GrpII_Intron_Splice-Mob/Def"/>
</dbReference>
<dbReference type="PROSITE" id="PS50878">
    <property type="entry name" value="RT_POL"/>
    <property type="match status" value="1"/>
</dbReference>
<dbReference type="RefSeq" id="WP_145262464.1">
    <property type="nucleotide sequence ID" value="NZ_CP036279.1"/>
</dbReference>
<dbReference type="Pfam" id="PF08388">
    <property type="entry name" value="GIIM"/>
    <property type="match status" value="1"/>
</dbReference>
<dbReference type="AlphaFoldDB" id="A0A518BBG8"/>
<accession>A0A518BBG8</accession>
<dbReference type="KEGG" id="knv:Pan216_52210"/>
<evidence type="ECO:0000259" key="2">
    <source>
        <dbReference type="PROSITE" id="PS50878"/>
    </source>
</evidence>
<dbReference type="Pfam" id="PF00078">
    <property type="entry name" value="RVT_1"/>
    <property type="match status" value="1"/>
</dbReference>
<proteinExistence type="inferred from homology"/>
<dbReference type="EMBL" id="CP036279">
    <property type="protein sequence ID" value="QDU64331.1"/>
    <property type="molecule type" value="Genomic_DNA"/>
</dbReference>
<dbReference type="SUPFAM" id="SSF56672">
    <property type="entry name" value="DNA/RNA polymerases"/>
    <property type="match status" value="1"/>
</dbReference>
<feature type="domain" description="Reverse transcriptase" evidence="2">
    <location>
        <begin position="1"/>
        <end position="257"/>
    </location>
</feature>
<name>A0A518BBG8_9BACT</name>